<protein>
    <recommendedName>
        <fullName evidence="2">PD-(D/E)XK endonuclease-like domain-containing protein</fullName>
    </recommendedName>
</protein>
<dbReference type="OrthoDB" id="9780606at2"/>
<dbReference type="AlphaFoldDB" id="Q0ATK6"/>
<evidence type="ECO:0000313" key="4">
    <source>
        <dbReference type="Proteomes" id="UP000001964"/>
    </source>
</evidence>
<dbReference type="EMBL" id="CP000449">
    <property type="protein sequence ID" value="ABI64381.1"/>
    <property type="molecule type" value="Genomic_DNA"/>
</dbReference>
<dbReference type="Pfam" id="PF12705">
    <property type="entry name" value="PDDEXK_1"/>
    <property type="match status" value="1"/>
</dbReference>
<sequence>MSGRLFDTSGPCLYTIPPQADFLRVLATTLREEFDAAGDPDALTRLLILTPTRRAAKALGDVFAELAGNGVALLPLIRPIGDVDVDDPPFEPGELAGLAAPAISIERRRYELARLILAKEAALGRPLGVGGALALSDSLAALLDDLATEDVSDLSDLQDAVTTYLPADRREAVEFIDIVQRVWPARLAELGLTDAAARRSLILHELVARWTKQPPDHPVLAVGSTGSIPAARKLMKVIANLPQGAVVLPGFDWDADASAWDSIKDDHPQWAMKTLVDELGVDRLQMPSWPGAAEDSLAERRRRLIAEALRPADTTDEWLKRIGELQGRFGDSFFNDGMTGLSLVETADEISEARACALMLREVLETPDRTAILVTPDRMLARRVSAEMTRFGVRLDDSGGAALAETMAGAFLTRLLDVALDCGRVVALTALWGSPLFRAGHRRGQTHTVLAKFEAEALRGARPGRDLAAVRARLDGQYVRLFDEDRATINAILDQLDTSLAGLLTPGKRSASAWARAHAEAAEALASDDSGSGAQAVWVGEGGEAAAGLLRSLLEESESLPDMSLPEYAAAFGEMCRSRRVAPRLGVHPRLQVLGPLEARLITADRVILAGLNEGVWPPGPGADPWLSPGMRRTVGLGAPERRYGLAAHDFAQLAAAPDVIMTRSGKSEGSPTVASRWLWRLKTLARGALGAAAEAAFAPETDYAALSRRLDDPGAPPRAAPRPQPAPPVPVRPRQMSITEIRTWVRDPYSIYARHVLGLRRLDPADMPPDARERGSALHDALEAVVPAWSDGIPEDAVKQLVAHAELKLAEAGFGPEEMVLERARFERAASWLVGWEAERRARGIHLDKVEIFGSMPFEGPAGPWTLTGRSDRFDRHPDGRLDIIDYKTGGSASAKSIKAGFDPQLPLTAAMAAAGAFEALEAGEAAGLYYISLPGNAGGGKEVRIDGGRNPDVASYVEGALTDLTGWIARFDDETTPYESQIRAQYTNDYGDFDHLARRGEWGSAAEGSSEGDT</sequence>
<dbReference type="eggNOG" id="COG2887">
    <property type="taxonomic scope" value="Bacteria"/>
</dbReference>
<reference evidence="3 4" key="1">
    <citation type="submission" date="2006-08" db="EMBL/GenBank/DDBJ databases">
        <title>Complete sequence of Maricaulis maris MCS10.</title>
        <authorList>
            <consortium name="US DOE Joint Genome Institute"/>
            <person name="Copeland A."/>
            <person name="Lucas S."/>
            <person name="Lapidus A."/>
            <person name="Barry K."/>
            <person name="Detter J.C."/>
            <person name="Glavina del Rio T."/>
            <person name="Hammon N."/>
            <person name="Israni S."/>
            <person name="Dalin E."/>
            <person name="Tice H."/>
            <person name="Pitluck S."/>
            <person name="Saunders E."/>
            <person name="Brettin T."/>
            <person name="Bruce D."/>
            <person name="Han C."/>
            <person name="Tapia R."/>
            <person name="Gilna P."/>
            <person name="Schmutz J."/>
            <person name="Larimer F."/>
            <person name="Land M."/>
            <person name="Hauser L."/>
            <person name="Kyrpides N."/>
            <person name="Mikhailova N."/>
            <person name="Viollier P."/>
            <person name="Stephens C."/>
            <person name="Richardson P."/>
        </authorList>
    </citation>
    <scope>NUCLEOTIDE SEQUENCE [LARGE SCALE GENOMIC DNA]</scope>
    <source>
        <strain evidence="3 4">MCS10</strain>
    </source>
</reference>
<proteinExistence type="predicted"/>
<dbReference type="SUPFAM" id="SSF52540">
    <property type="entry name" value="P-loop containing nucleoside triphosphate hydrolases"/>
    <property type="match status" value="1"/>
</dbReference>
<dbReference type="RefSeq" id="WP_011642028.1">
    <property type="nucleotide sequence ID" value="NC_008347.1"/>
</dbReference>
<dbReference type="KEGG" id="mmr:Mmar10_0085"/>
<feature type="region of interest" description="Disordered" evidence="1">
    <location>
        <begin position="709"/>
        <end position="733"/>
    </location>
</feature>
<dbReference type="Proteomes" id="UP000001964">
    <property type="component" value="Chromosome"/>
</dbReference>
<dbReference type="InterPro" id="IPR027417">
    <property type="entry name" value="P-loop_NTPase"/>
</dbReference>
<feature type="compositionally biased region" description="Pro residues" evidence="1">
    <location>
        <begin position="715"/>
        <end position="732"/>
    </location>
</feature>
<dbReference type="Gene3D" id="3.90.320.10">
    <property type="match status" value="1"/>
</dbReference>
<feature type="domain" description="PD-(D/E)XK endonuclease-like" evidence="2">
    <location>
        <begin position="736"/>
        <end position="955"/>
    </location>
</feature>
<dbReference type="InterPro" id="IPR014153">
    <property type="entry name" value="Ds_break_AddB"/>
</dbReference>
<evidence type="ECO:0000259" key="2">
    <source>
        <dbReference type="Pfam" id="PF12705"/>
    </source>
</evidence>
<dbReference type="InterPro" id="IPR038726">
    <property type="entry name" value="PDDEXK_AddAB-type"/>
</dbReference>
<dbReference type="NCBIfam" id="TIGR02786">
    <property type="entry name" value="addB_alphas"/>
    <property type="match status" value="1"/>
</dbReference>
<dbReference type="HOGENOM" id="CLU_012377_0_0_5"/>
<accession>Q0ATK6</accession>
<evidence type="ECO:0000256" key="1">
    <source>
        <dbReference type="SAM" id="MobiDB-lite"/>
    </source>
</evidence>
<organism evidence="3 4">
    <name type="scientific">Maricaulis maris (strain MCS10)</name>
    <name type="common">Caulobacter maris</name>
    <dbReference type="NCBI Taxonomy" id="394221"/>
    <lineage>
        <taxon>Bacteria</taxon>
        <taxon>Pseudomonadati</taxon>
        <taxon>Pseudomonadota</taxon>
        <taxon>Alphaproteobacteria</taxon>
        <taxon>Maricaulales</taxon>
        <taxon>Maricaulaceae</taxon>
        <taxon>Maricaulis</taxon>
    </lineage>
</organism>
<keyword evidence="4" id="KW-1185">Reference proteome</keyword>
<gene>
    <name evidence="3" type="ordered locus">Mmar10_0085</name>
</gene>
<dbReference type="STRING" id="394221.Mmar10_0085"/>
<name>Q0ATK6_MARMM</name>
<dbReference type="InterPro" id="IPR011604">
    <property type="entry name" value="PDDEXK-like_dom_sf"/>
</dbReference>
<dbReference type="eggNOG" id="COG3893">
    <property type="taxonomic scope" value="Bacteria"/>
</dbReference>
<evidence type="ECO:0000313" key="3">
    <source>
        <dbReference type="EMBL" id="ABI64381.1"/>
    </source>
</evidence>